<dbReference type="AlphaFoldDB" id="A0A0A1UAU5"/>
<evidence type="ECO:0000313" key="3">
    <source>
        <dbReference type="Proteomes" id="UP000014680"/>
    </source>
</evidence>
<evidence type="ECO:0000313" key="2">
    <source>
        <dbReference type="EMBL" id="ELP90300.1"/>
    </source>
</evidence>
<name>A0A0A1UAU5_ENTIV</name>
<dbReference type="KEGG" id="eiv:EIN_504860"/>
<dbReference type="VEuPathDB" id="AmoebaDB:EIN_504860"/>
<gene>
    <name evidence="2" type="ORF">EIN_504860</name>
</gene>
<evidence type="ECO:0000256" key="1">
    <source>
        <dbReference type="SAM" id="MobiDB-lite"/>
    </source>
</evidence>
<dbReference type="GeneID" id="14889259"/>
<dbReference type="EMBL" id="KB206500">
    <property type="protein sequence ID" value="ELP90300.1"/>
    <property type="molecule type" value="Genomic_DNA"/>
</dbReference>
<dbReference type="Proteomes" id="UP000014680">
    <property type="component" value="Unassembled WGS sequence"/>
</dbReference>
<keyword evidence="3" id="KW-1185">Reference proteome</keyword>
<accession>A0A0A1UAU5</accession>
<sequence>MSNSLNSQLNSFFLDQSIGQDVKETNFISEFFTSDAVLSLCKERSVSQFPTSQYGLTQCEKSLILSYQRSALNMPQTLSLDFLNKQTQVLRTKLQTFETTNKGKDQLFQNNTEVTVYYNCSIYKAKVLLVFPQKNRYLVRLAKSTWKNNETKVVTVPHTNILSGDFDERSLASIACAVRHCRTFQGTMTLVKKYPQLDFTPRAIYRPQVNMPPLDFKKTTPLQTSSAYERLSQIVKTERRISSEKQSEEKKPRKSEKEKNKKDGVCEEAIHLAEIMKTLICEITTTIQSKKFITKTQRNKLIKKLPEKFRTNQQVETFFNIAMGLE</sequence>
<organism evidence="2 3">
    <name type="scientific">Entamoeba invadens IP1</name>
    <dbReference type="NCBI Taxonomy" id="370355"/>
    <lineage>
        <taxon>Eukaryota</taxon>
        <taxon>Amoebozoa</taxon>
        <taxon>Evosea</taxon>
        <taxon>Archamoebae</taxon>
        <taxon>Mastigamoebida</taxon>
        <taxon>Entamoebidae</taxon>
        <taxon>Entamoeba</taxon>
    </lineage>
</organism>
<dbReference type="RefSeq" id="XP_004257071.1">
    <property type="nucleotide sequence ID" value="XM_004257023.1"/>
</dbReference>
<protein>
    <submittedName>
        <fullName evidence="2">Uncharacterized protein</fullName>
    </submittedName>
</protein>
<reference evidence="2 3" key="1">
    <citation type="submission" date="2012-10" db="EMBL/GenBank/DDBJ databases">
        <authorList>
            <person name="Zafar N."/>
            <person name="Inman J."/>
            <person name="Hall N."/>
            <person name="Lorenzi H."/>
            <person name="Caler E."/>
        </authorList>
    </citation>
    <scope>NUCLEOTIDE SEQUENCE [LARGE SCALE GENOMIC DNA]</scope>
    <source>
        <strain evidence="2 3">IP1</strain>
    </source>
</reference>
<proteinExistence type="predicted"/>
<feature type="region of interest" description="Disordered" evidence="1">
    <location>
        <begin position="237"/>
        <end position="263"/>
    </location>
</feature>
<dbReference type="OMA" id="HIKNNER"/>